<organism evidence="2 3">
    <name type="scientific">Roseospira goensis</name>
    <dbReference type="NCBI Taxonomy" id="391922"/>
    <lineage>
        <taxon>Bacteria</taxon>
        <taxon>Pseudomonadati</taxon>
        <taxon>Pseudomonadota</taxon>
        <taxon>Alphaproteobacteria</taxon>
        <taxon>Rhodospirillales</taxon>
        <taxon>Rhodospirillaceae</taxon>
        <taxon>Roseospira</taxon>
    </lineage>
</organism>
<dbReference type="InterPro" id="IPR012347">
    <property type="entry name" value="Ferritin-like"/>
</dbReference>
<dbReference type="InterPro" id="IPR019243">
    <property type="entry name" value="DUF2202"/>
</dbReference>
<dbReference type="EMBL" id="JACIGI010000006">
    <property type="protein sequence ID" value="MBB4285312.1"/>
    <property type="molecule type" value="Genomic_DNA"/>
</dbReference>
<dbReference type="Pfam" id="PF09968">
    <property type="entry name" value="DUF2202"/>
    <property type="match status" value="1"/>
</dbReference>
<keyword evidence="3" id="KW-1185">Reference proteome</keyword>
<protein>
    <submittedName>
        <fullName evidence="2">Rubrerythrin</fullName>
    </submittedName>
</protein>
<name>A0A7W6RZB7_9PROT</name>
<proteinExistence type="predicted"/>
<gene>
    <name evidence="2" type="ORF">GGD88_001029</name>
</gene>
<evidence type="ECO:0000313" key="2">
    <source>
        <dbReference type="EMBL" id="MBB4285312.1"/>
    </source>
</evidence>
<dbReference type="CDD" id="cd01048">
    <property type="entry name" value="Ferritin_like_AB2"/>
    <property type="match status" value="1"/>
</dbReference>
<sequence>MRNTLRAALEDALDDEYRAEAVYEAAIAAFGPVRPFVQIVEAERRHVDALLQLFERYGFEPPPNRWRGRVDRPTDMRDACQAAARAEQDSAALYDRLIASVTEDDVRAVFARLRDASQVRHLPAFERCADRTRHLHPV</sequence>
<accession>A0A7W6RZB7</accession>
<feature type="domain" description="DUF2202" evidence="1">
    <location>
        <begin position="16"/>
        <end position="101"/>
    </location>
</feature>
<dbReference type="InterPro" id="IPR009078">
    <property type="entry name" value="Ferritin-like_SF"/>
</dbReference>
<dbReference type="Gene3D" id="1.20.1260.10">
    <property type="match status" value="1"/>
</dbReference>
<dbReference type="RefSeq" id="WP_184432395.1">
    <property type="nucleotide sequence ID" value="NZ_JACIGI010000006.1"/>
</dbReference>
<evidence type="ECO:0000259" key="1">
    <source>
        <dbReference type="Pfam" id="PF09968"/>
    </source>
</evidence>
<dbReference type="AlphaFoldDB" id="A0A7W6RZB7"/>
<reference evidence="2 3" key="1">
    <citation type="submission" date="2020-08" db="EMBL/GenBank/DDBJ databases">
        <title>Genome sequencing of Purple Non-Sulfur Bacteria from various extreme environments.</title>
        <authorList>
            <person name="Mayer M."/>
        </authorList>
    </citation>
    <scope>NUCLEOTIDE SEQUENCE [LARGE SCALE GENOMIC DNA]</scope>
    <source>
        <strain evidence="2 3">JA135</strain>
    </source>
</reference>
<evidence type="ECO:0000313" key="3">
    <source>
        <dbReference type="Proteomes" id="UP000555728"/>
    </source>
</evidence>
<comment type="caution">
    <text evidence="2">The sequence shown here is derived from an EMBL/GenBank/DDBJ whole genome shotgun (WGS) entry which is preliminary data.</text>
</comment>
<dbReference type="SUPFAM" id="SSF47240">
    <property type="entry name" value="Ferritin-like"/>
    <property type="match status" value="1"/>
</dbReference>
<dbReference type="Proteomes" id="UP000555728">
    <property type="component" value="Unassembled WGS sequence"/>
</dbReference>